<feature type="transmembrane region" description="Helical" evidence="6">
    <location>
        <begin position="24"/>
        <end position="42"/>
    </location>
</feature>
<keyword evidence="3 6" id="KW-0812">Transmembrane</keyword>
<evidence type="ECO:0000256" key="5">
    <source>
        <dbReference type="ARBA" id="ARBA00023136"/>
    </source>
</evidence>
<dbReference type="EMBL" id="WTVN01000004">
    <property type="protein sequence ID" value="NMG42987.1"/>
    <property type="molecule type" value="Genomic_DNA"/>
</dbReference>
<proteinExistence type="predicted"/>
<comment type="subcellular location">
    <subcellularLocation>
        <location evidence="1">Cell membrane</location>
        <topology evidence="1">Multi-pass membrane protein</topology>
    </subcellularLocation>
</comment>
<keyword evidence="4 6" id="KW-1133">Transmembrane helix</keyword>
<gene>
    <name evidence="7" type="ORF">GPA22_04480</name>
</gene>
<evidence type="ECO:0000256" key="1">
    <source>
        <dbReference type="ARBA" id="ARBA00004651"/>
    </source>
</evidence>
<feature type="transmembrane region" description="Helical" evidence="6">
    <location>
        <begin position="48"/>
        <end position="68"/>
    </location>
</feature>
<keyword evidence="5 6" id="KW-0472">Membrane</keyword>
<accession>A0ABX1PWE1</accession>
<dbReference type="Proteomes" id="UP000623795">
    <property type="component" value="Unassembled WGS sequence"/>
</dbReference>
<keyword evidence="2" id="KW-1003">Cell membrane</keyword>
<sequence>MHNQRTSARALAVHHSDHGTPRRATMIWVILIAATIVTWTVGETGGSGPAIVGLLFSIAFGKGAMIILDYMALRRAPLMWPVLALGWMTLVCSLIGIAYWKGLGA</sequence>
<evidence type="ECO:0000256" key="4">
    <source>
        <dbReference type="ARBA" id="ARBA00022989"/>
    </source>
</evidence>
<dbReference type="InterPro" id="IPR005171">
    <property type="entry name" value="Cyt_c_oxidase_su4_prok"/>
</dbReference>
<keyword evidence="8" id="KW-1185">Reference proteome</keyword>
<feature type="transmembrane region" description="Helical" evidence="6">
    <location>
        <begin position="80"/>
        <end position="100"/>
    </location>
</feature>
<protein>
    <recommendedName>
        <fullName evidence="9">Cytochrome c oxidase subunit IV</fullName>
    </recommendedName>
</protein>
<evidence type="ECO:0000256" key="3">
    <source>
        <dbReference type="ARBA" id="ARBA00022692"/>
    </source>
</evidence>
<organism evidence="7 8">
    <name type="scientific">Aromatoleum toluvorans</name>
    <dbReference type="NCBI Taxonomy" id="92002"/>
    <lineage>
        <taxon>Bacteria</taxon>
        <taxon>Pseudomonadati</taxon>
        <taxon>Pseudomonadota</taxon>
        <taxon>Betaproteobacteria</taxon>
        <taxon>Rhodocyclales</taxon>
        <taxon>Rhodocyclaceae</taxon>
        <taxon>Aromatoleum</taxon>
    </lineage>
</organism>
<evidence type="ECO:0008006" key="9">
    <source>
        <dbReference type="Google" id="ProtNLM"/>
    </source>
</evidence>
<dbReference type="Pfam" id="PF03626">
    <property type="entry name" value="COX4_pro"/>
    <property type="match status" value="1"/>
</dbReference>
<evidence type="ECO:0000313" key="8">
    <source>
        <dbReference type="Proteomes" id="UP000623795"/>
    </source>
</evidence>
<reference evidence="7 8" key="1">
    <citation type="submission" date="2019-12" db="EMBL/GenBank/DDBJ databases">
        <title>Comparative genomics gives insights into the taxonomy of the Azoarcus-Aromatoleum group and reveals separate origins of nif in the plant-associated Azoarcus and non-plant-associated Aromatoleum sub-groups.</title>
        <authorList>
            <person name="Lafos M."/>
            <person name="Maluk M."/>
            <person name="Batista M."/>
            <person name="Junghare M."/>
            <person name="Carmona M."/>
            <person name="Faoro H."/>
            <person name="Cruz L.M."/>
            <person name="Battistoni F."/>
            <person name="De Souza E."/>
            <person name="Pedrosa F."/>
            <person name="Chen W.-M."/>
            <person name="Poole P.S."/>
            <person name="Dixon R.A."/>
            <person name="James E.K."/>
        </authorList>
    </citation>
    <scope>NUCLEOTIDE SEQUENCE [LARGE SCALE GENOMIC DNA]</scope>
    <source>
        <strain evidence="7 8">Td21</strain>
    </source>
</reference>
<evidence type="ECO:0000256" key="6">
    <source>
        <dbReference type="SAM" id="Phobius"/>
    </source>
</evidence>
<name>A0ABX1PWE1_9RHOO</name>
<comment type="caution">
    <text evidence="7">The sequence shown here is derived from an EMBL/GenBank/DDBJ whole genome shotgun (WGS) entry which is preliminary data.</text>
</comment>
<dbReference type="RefSeq" id="WP_169254899.1">
    <property type="nucleotide sequence ID" value="NZ_WTVN01000004.1"/>
</dbReference>
<evidence type="ECO:0000313" key="7">
    <source>
        <dbReference type="EMBL" id="NMG42987.1"/>
    </source>
</evidence>
<evidence type="ECO:0000256" key="2">
    <source>
        <dbReference type="ARBA" id="ARBA00022475"/>
    </source>
</evidence>